<evidence type="ECO:0000313" key="16">
    <source>
        <dbReference type="EMBL" id="EFJ13951.1"/>
    </source>
</evidence>
<evidence type="ECO:0000256" key="3">
    <source>
        <dbReference type="ARBA" id="ARBA00004906"/>
    </source>
</evidence>
<evidence type="ECO:0000256" key="2">
    <source>
        <dbReference type="ARBA" id="ARBA00004167"/>
    </source>
</evidence>
<dbReference type="Pfam" id="PF13639">
    <property type="entry name" value="zf-RING_2"/>
    <property type="match status" value="1"/>
</dbReference>
<dbReference type="eggNOG" id="KOG0800">
    <property type="taxonomic scope" value="Eukaryota"/>
</dbReference>
<keyword evidence="10" id="KW-0862">Zinc</keyword>
<keyword evidence="17" id="KW-1185">Reference proteome</keyword>
<dbReference type="FunCoup" id="D8SNW3">
    <property type="interactions" value="1015"/>
</dbReference>
<evidence type="ECO:0000313" key="17">
    <source>
        <dbReference type="Proteomes" id="UP000001514"/>
    </source>
</evidence>
<gene>
    <name evidence="16" type="ORF">SELMODRAFT_29613</name>
    <name evidence="15" type="ORF">SELMODRAFT_29616</name>
</gene>
<dbReference type="Gramene" id="EFJ13951">
    <property type="protein sequence ID" value="EFJ13951"/>
    <property type="gene ID" value="SELMODRAFT_29613"/>
</dbReference>
<dbReference type="SUPFAM" id="SSF57850">
    <property type="entry name" value="RING/U-box"/>
    <property type="match status" value="1"/>
</dbReference>
<evidence type="ECO:0000256" key="12">
    <source>
        <dbReference type="ARBA" id="ARBA00023136"/>
    </source>
</evidence>
<dbReference type="AlphaFoldDB" id="D8SNW3"/>
<dbReference type="FunFam" id="3.30.40.10:FF:000187">
    <property type="entry name" value="E3 ubiquitin-protein ligase ATL6"/>
    <property type="match status" value="1"/>
</dbReference>
<evidence type="ECO:0000256" key="10">
    <source>
        <dbReference type="ARBA" id="ARBA00022833"/>
    </source>
</evidence>
<reference evidence="16 17" key="1">
    <citation type="journal article" date="2011" name="Science">
        <title>The Selaginella genome identifies genetic changes associated with the evolution of vascular plants.</title>
        <authorList>
            <person name="Banks J.A."/>
            <person name="Nishiyama T."/>
            <person name="Hasebe M."/>
            <person name="Bowman J.L."/>
            <person name="Gribskov M."/>
            <person name="dePamphilis C."/>
            <person name="Albert V.A."/>
            <person name="Aono N."/>
            <person name="Aoyama T."/>
            <person name="Ambrose B.A."/>
            <person name="Ashton N.W."/>
            <person name="Axtell M.J."/>
            <person name="Barker E."/>
            <person name="Barker M.S."/>
            <person name="Bennetzen J.L."/>
            <person name="Bonawitz N.D."/>
            <person name="Chapple C."/>
            <person name="Cheng C."/>
            <person name="Correa L.G."/>
            <person name="Dacre M."/>
            <person name="DeBarry J."/>
            <person name="Dreyer I."/>
            <person name="Elias M."/>
            <person name="Engstrom E.M."/>
            <person name="Estelle M."/>
            <person name="Feng L."/>
            <person name="Finet C."/>
            <person name="Floyd S.K."/>
            <person name="Frommer W.B."/>
            <person name="Fujita T."/>
            <person name="Gramzow L."/>
            <person name="Gutensohn M."/>
            <person name="Harholt J."/>
            <person name="Hattori M."/>
            <person name="Heyl A."/>
            <person name="Hirai T."/>
            <person name="Hiwatashi Y."/>
            <person name="Ishikawa M."/>
            <person name="Iwata M."/>
            <person name="Karol K.G."/>
            <person name="Koehler B."/>
            <person name="Kolukisaoglu U."/>
            <person name="Kubo M."/>
            <person name="Kurata T."/>
            <person name="Lalonde S."/>
            <person name="Li K."/>
            <person name="Li Y."/>
            <person name="Litt A."/>
            <person name="Lyons E."/>
            <person name="Manning G."/>
            <person name="Maruyama T."/>
            <person name="Michael T.P."/>
            <person name="Mikami K."/>
            <person name="Miyazaki S."/>
            <person name="Morinaga S."/>
            <person name="Murata T."/>
            <person name="Mueller-Roeber B."/>
            <person name="Nelson D.R."/>
            <person name="Obara M."/>
            <person name="Oguri Y."/>
            <person name="Olmstead R.G."/>
            <person name="Onodera N."/>
            <person name="Petersen B.L."/>
            <person name="Pils B."/>
            <person name="Prigge M."/>
            <person name="Rensing S.A."/>
            <person name="Riano-Pachon D.M."/>
            <person name="Roberts A.W."/>
            <person name="Sato Y."/>
            <person name="Scheller H.V."/>
            <person name="Schulz B."/>
            <person name="Schulz C."/>
            <person name="Shakirov E.V."/>
            <person name="Shibagaki N."/>
            <person name="Shinohara N."/>
            <person name="Shippen D.E."/>
            <person name="Soerensen I."/>
            <person name="Sotooka R."/>
            <person name="Sugimoto N."/>
            <person name="Sugita M."/>
            <person name="Sumikawa N."/>
            <person name="Tanurdzic M."/>
            <person name="Theissen G."/>
            <person name="Ulvskov P."/>
            <person name="Wakazuki S."/>
            <person name="Weng J.K."/>
            <person name="Willats W.W."/>
            <person name="Wipf D."/>
            <person name="Wolf P.G."/>
            <person name="Yang L."/>
            <person name="Zimmer A.D."/>
            <person name="Zhu Q."/>
            <person name="Mitros T."/>
            <person name="Hellsten U."/>
            <person name="Loque D."/>
            <person name="Otillar R."/>
            <person name="Salamov A."/>
            <person name="Schmutz J."/>
            <person name="Shapiro H."/>
            <person name="Lindquist E."/>
            <person name="Lucas S."/>
            <person name="Rokhsar D."/>
            <person name="Grigoriev I.V."/>
        </authorList>
    </citation>
    <scope>NUCLEOTIDE SEQUENCE [LARGE SCALE GENOMIC DNA]</scope>
</reference>
<dbReference type="GO" id="GO:0016567">
    <property type="term" value="P:protein ubiquitination"/>
    <property type="evidence" value="ECO:0007669"/>
    <property type="project" value="InterPro"/>
</dbReference>
<protein>
    <recommendedName>
        <fullName evidence="4">RING-type E3 ubiquitin transferase</fullName>
        <ecNumber evidence="4">2.3.2.27</ecNumber>
    </recommendedName>
</protein>
<keyword evidence="9" id="KW-0833">Ubl conjugation pathway</keyword>
<evidence type="ECO:0000256" key="5">
    <source>
        <dbReference type="ARBA" id="ARBA00022679"/>
    </source>
</evidence>
<dbReference type="PROSITE" id="PS50089">
    <property type="entry name" value="ZF_RING_2"/>
    <property type="match status" value="1"/>
</dbReference>
<dbReference type="InterPro" id="IPR001841">
    <property type="entry name" value="Znf_RING"/>
</dbReference>
<dbReference type="Gramene" id="EFJ12790">
    <property type="protein sequence ID" value="EFJ12790"/>
    <property type="gene ID" value="SELMODRAFT_29616"/>
</dbReference>
<evidence type="ECO:0000256" key="9">
    <source>
        <dbReference type="ARBA" id="ARBA00022786"/>
    </source>
</evidence>
<evidence type="ECO:0000256" key="7">
    <source>
        <dbReference type="ARBA" id="ARBA00022723"/>
    </source>
</evidence>
<feature type="domain" description="RING-type" evidence="14">
    <location>
        <begin position="30"/>
        <end position="72"/>
    </location>
</feature>
<dbReference type="InParanoid" id="D8SNW3"/>
<keyword evidence="5" id="KW-0808">Transferase</keyword>
<dbReference type="GO" id="GO:0016020">
    <property type="term" value="C:membrane"/>
    <property type="evidence" value="ECO:0007669"/>
    <property type="project" value="UniProtKB-SubCell"/>
</dbReference>
<evidence type="ECO:0000256" key="13">
    <source>
        <dbReference type="PROSITE-ProRule" id="PRU00175"/>
    </source>
</evidence>
<evidence type="ECO:0000313" key="15">
    <source>
        <dbReference type="EMBL" id="EFJ12790.1"/>
    </source>
</evidence>
<sequence length="75" mass="8515">GLDPESLEKLPILRYSSIKSSKKGKAGPECTVCLLQFEENEQVRLLPDCGHLFHADCIDMWLETHSTCPLCRRNL</sequence>
<feature type="non-terminal residue" evidence="16">
    <location>
        <position position="1"/>
    </location>
</feature>
<feature type="non-terminal residue" evidence="16">
    <location>
        <position position="75"/>
    </location>
</feature>
<keyword evidence="11" id="KW-1133">Transmembrane helix</keyword>
<keyword evidence="12" id="KW-0472">Membrane</keyword>
<dbReference type="KEGG" id="smo:SELMODRAFT_29613"/>
<dbReference type="GO" id="GO:0008270">
    <property type="term" value="F:zinc ion binding"/>
    <property type="evidence" value="ECO:0007669"/>
    <property type="project" value="UniProtKB-KW"/>
</dbReference>
<evidence type="ECO:0000256" key="1">
    <source>
        <dbReference type="ARBA" id="ARBA00000900"/>
    </source>
</evidence>
<keyword evidence="7" id="KW-0479">Metal-binding</keyword>
<dbReference type="Proteomes" id="UP000001514">
    <property type="component" value="Unassembled WGS sequence"/>
</dbReference>
<name>D8SNW3_SELML</name>
<proteinExistence type="predicted"/>
<dbReference type="InterPro" id="IPR013083">
    <property type="entry name" value="Znf_RING/FYVE/PHD"/>
</dbReference>
<evidence type="ECO:0000256" key="8">
    <source>
        <dbReference type="ARBA" id="ARBA00022771"/>
    </source>
</evidence>
<keyword evidence="8 13" id="KW-0863">Zinc-finger</keyword>
<dbReference type="GO" id="GO:0061630">
    <property type="term" value="F:ubiquitin protein ligase activity"/>
    <property type="evidence" value="ECO:0007669"/>
    <property type="project" value="UniProtKB-EC"/>
</dbReference>
<organism evidence="17">
    <name type="scientific">Selaginella moellendorffii</name>
    <name type="common">Spikemoss</name>
    <dbReference type="NCBI Taxonomy" id="88036"/>
    <lineage>
        <taxon>Eukaryota</taxon>
        <taxon>Viridiplantae</taxon>
        <taxon>Streptophyta</taxon>
        <taxon>Embryophyta</taxon>
        <taxon>Tracheophyta</taxon>
        <taxon>Lycopodiopsida</taxon>
        <taxon>Selaginellales</taxon>
        <taxon>Selaginellaceae</taxon>
        <taxon>Selaginella</taxon>
    </lineage>
</organism>
<evidence type="ECO:0000256" key="11">
    <source>
        <dbReference type="ARBA" id="ARBA00022989"/>
    </source>
</evidence>
<dbReference type="OMA" id="ECMECID"/>
<dbReference type="PANTHER" id="PTHR46913">
    <property type="entry name" value="RING-H2 FINGER PROTEIN ATL16"/>
    <property type="match status" value="1"/>
</dbReference>
<keyword evidence="6" id="KW-0812">Transmembrane</keyword>
<dbReference type="EC" id="2.3.2.27" evidence="4"/>
<dbReference type="InterPro" id="IPR044600">
    <property type="entry name" value="ATL1/ATL16-like"/>
</dbReference>
<dbReference type="PANTHER" id="PTHR46913:SF1">
    <property type="entry name" value="RING-H2 FINGER PROTEIN ATL16"/>
    <property type="match status" value="1"/>
</dbReference>
<comment type="pathway">
    <text evidence="3">Protein modification; protein ubiquitination.</text>
</comment>
<dbReference type="Gene3D" id="3.30.40.10">
    <property type="entry name" value="Zinc/RING finger domain, C3HC4 (zinc finger)"/>
    <property type="match status" value="1"/>
</dbReference>
<dbReference type="EMBL" id="GL377637">
    <property type="protein sequence ID" value="EFJ12790.1"/>
    <property type="molecule type" value="Genomic_DNA"/>
</dbReference>
<comment type="subcellular location">
    <subcellularLocation>
        <location evidence="2">Membrane</location>
        <topology evidence="2">Single-pass membrane protein</topology>
    </subcellularLocation>
</comment>
<accession>D8SNW3</accession>
<dbReference type="KEGG" id="smo:SELMODRAFT_29616"/>
<dbReference type="HOGENOM" id="CLU_013137_21_1_1"/>
<dbReference type="EMBL" id="GL377630">
    <property type="protein sequence ID" value="EFJ13951.1"/>
    <property type="molecule type" value="Genomic_DNA"/>
</dbReference>
<evidence type="ECO:0000256" key="4">
    <source>
        <dbReference type="ARBA" id="ARBA00012483"/>
    </source>
</evidence>
<evidence type="ECO:0000256" key="6">
    <source>
        <dbReference type="ARBA" id="ARBA00022692"/>
    </source>
</evidence>
<dbReference type="SMART" id="SM00184">
    <property type="entry name" value="RING"/>
    <property type="match status" value="1"/>
</dbReference>
<evidence type="ECO:0000259" key="14">
    <source>
        <dbReference type="PROSITE" id="PS50089"/>
    </source>
</evidence>
<comment type="catalytic activity">
    <reaction evidence="1">
        <text>S-ubiquitinyl-[E2 ubiquitin-conjugating enzyme]-L-cysteine + [acceptor protein]-L-lysine = [E2 ubiquitin-conjugating enzyme]-L-cysteine + N(6)-ubiquitinyl-[acceptor protein]-L-lysine.</text>
        <dbReference type="EC" id="2.3.2.27"/>
    </reaction>
</comment>